<dbReference type="PANTHER" id="PTHR11905:SF112">
    <property type="entry name" value="DISINTEGRIN AND METALLOPROTEINASE DOMAIN-CONTAINING PROTEIN 12"/>
    <property type="match status" value="1"/>
</dbReference>
<comment type="caution">
    <text evidence="1">Lacks conserved residue(s) required for the propagation of feature annotation.</text>
</comment>
<proteinExistence type="predicted"/>
<evidence type="ECO:0000313" key="3">
    <source>
        <dbReference type="EMBL" id="GLD64036.1"/>
    </source>
</evidence>
<evidence type="ECO:0000313" key="4">
    <source>
        <dbReference type="Proteomes" id="UP001279410"/>
    </source>
</evidence>
<keyword evidence="4" id="KW-1185">Reference proteome</keyword>
<dbReference type="InterPro" id="IPR001762">
    <property type="entry name" value="Disintegrin_dom"/>
</dbReference>
<comment type="caution">
    <text evidence="3">The sequence shown here is derived from an EMBL/GenBank/DDBJ whole genome shotgun (WGS) entry which is preliminary data.</text>
</comment>
<accession>A0AAD3RD48</accession>
<dbReference type="Gene3D" id="4.10.70.10">
    <property type="entry name" value="Disintegrin domain"/>
    <property type="match status" value="1"/>
</dbReference>
<keyword evidence="3" id="KW-0482">Metalloprotease</keyword>
<keyword evidence="3" id="KW-0645">Protease</keyword>
<name>A0AAD3RD48_LATJO</name>
<protein>
    <submittedName>
        <fullName evidence="3">Disintegrin and metalloproteinase domain-containing protein 12 isoform X1</fullName>
    </submittedName>
</protein>
<dbReference type="SMART" id="SM00050">
    <property type="entry name" value="DISIN"/>
    <property type="match status" value="1"/>
</dbReference>
<dbReference type="InterPro" id="IPR036436">
    <property type="entry name" value="Disintegrin_dom_sf"/>
</dbReference>
<dbReference type="EMBL" id="BRZM01000065">
    <property type="protein sequence ID" value="GLD64036.1"/>
    <property type="molecule type" value="Genomic_DNA"/>
</dbReference>
<dbReference type="AlphaFoldDB" id="A0AAD3RD48"/>
<dbReference type="PANTHER" id="PTHR11905">
    <property type="entry name" value="ADAM A DISINTEGRIN AND METALLOPROTEASE DOMAIN"/>
    <property type="match status" value="1"/>
</dbReference>
<dbReference type="Pfam" id="PF00200">
    <property type="entry name" value="Disintegrin"/>
    <property type="match status" value="1"/>
</dbReference>
<reference evidence="3" key="1">
    <citation type="submission" date="2022-08" db="EMBL/GenBank/DDBJ databases">
        <title>Genome sequencing of akame (Lates japonicus).</title>
        <authorList>
            <person name="Hashiguchi Y."/>
            <person name="Takahashi H."/>
        </authorList>
    </citation>
    <scope>NUCLEOTIDE SEQUENCE</scope>
    <source>
        <strain evidence="3">Kochi</strain>
    </source>
</reference>
<dbReference type="PROSITE" id="PS50214">
    <property type="entry name" value="DISINTEGRIN_2"/>
    <property type="match status" value="1"/>
</dbReference>
<sequence length="162" mass="17275">MIGATFLEIIVVSEQYPFPTVFSTCSKKDLAASLEKGVGMCLYNMPEVKVLYGGQKCGNGYVEEGEECDCGELEECMNPCCNATTCTLKGDAVCAHGQCCEDCRLKPLAPCVESPVTLVTCQSSVLVPTSLPSHNAYLHDGHFKHNAGWATATTASAGTHEQ</sequence>
<dbReference type="SUPFAM" id="SSF57552">
    <property type="entry name" value="Blood coagulation inhibitor (disintegrin)"/>
    <property type="match status" value="1"/>
</dbReference>
<evidence type="ECO:0000259" key="2">
    <source>
        <dbReference type="PROSITE" id="PS50214"/>
    </source>
</evidence>
<gene>
    <name evidence="3" type="ORF">AKAME5_001560100</name>
</gene>
<feature type="domain" description="Disintegrin" evidence="2">
    <location>
        <begin position="54"/>
        <end position="107"/>
    </location>
</feature>
<organism evidence="3 4">
    <name type="scientific">Lates japonicus</name>
    <name type="common">Japanese lates</name>
    <dbReference type="NCBI Taxonomy" id="270547"/>
    <lineage>
        <taxon>Eukaryota</taxon>
        <taxon>Metazoa</taxon>
        <taxon>Chordata</taxon>
        <taxon>Craniata</taxon>
        <taxon>Vertebrata</taxon>
        <taxon>Euteleostomi</taxon>
        <taxon>Actinopterygii</taxon>
        <taxon>Neopterygii</taxon>
        <taxon>Teleostei</taxon>
        <taxon>Neoteleostei</taxon>
        <taxon>Acanthomorphata</taxon>
        <taxon>Carangaria</taxon>
        <taxon>Carangaria incertae sedis</taxon>
        <taxon>Centropomidae</taxon>
        <taxon>Lates</taxon>
    </lineage>
</organism>
<dbReference type="GO" id="GO:0008237">
    <property type="term" value="F:metallopeptidase activity"/>
    <property type="evidence" value="ECO:0007669"/>
    <property type="project" value="UniProtKB-KW"/>
</dbReference>
<keyword evidence="3" id="KW-0378">Hydrolase</keyword>
<evidence type="ECO:0000256" key="1">
    <source>
        <dbReference type="PROSITE-ProRule" id="PRU00068"/>
    </source>
</evidence>
<dbReference type="Proteomes" id="UP001279410">
    <property type="component" value="Unassembled WGS sequence"/>
</dbReference>